<evidence type="ECO:0000313" key="2">
    <source>
        <dbReference type="EMBL" id="GAA0497262.1"/>
    </source>
</evidence>
<keyword evidence="1" id="KW-0812">Transmembrane</keyword>
<evidence type="ECO:0008006" key="4">
    <source>
        <dbReference type="Google" id="ProtNLM"/>
    </source>
</evidence>
<dbReference type="EMBL" id="BAAADO010000005">
    <property type="protein sequence ID" value="GAA0497262.1"/>
    <property type="molecule type" value="Genomic_DNA"/>
</dbReference>
<keyword evidence="3" id="KW-1185">Reference proteome</keyword>
<accession>A0ABN1BG83</accession>
<sequence length="125" mass="14020">MFQFTGLIRAMGASIFLTIVISFLLGLMNVLNVQGTIIAAFLITYVSIGILAPLWNRETPYFATFMGSLTLTVLNFIFSIVVLHIPVFTSPLEVNDQITASIVTSFITAFLMITILKRMERWNHD</sequence>
<keyword evidence="1" id="KW-0472">Membrane</keyword>
<feature type="transmembrane region" description="Helical" evidence="1">
    <location>
        <begin position="97"/>
        <end position="116"/>
    </location>
</feature>
<dbReference type="Proteomes" id="UP001500880">
    <property type="component" value="Unassembled WGS sequence"/>
</dbReference>
<evidence type="ECO:0000256" key="1">
    <source>
        <dbReference type="SAM" id="Phobius"/>
    </source>
</evidence>
<reference evidence="2 3" key="1">
    <citation type="journal article" date="2019" name="Int. J. Syst. Evol. Microbiol.">
        <title>The Global Catalogue of Microorganisms (GCM) 10K type strain sequencing project: providing services to taxonomists for standard genome sequencing and annotation.</title>
        <authorList>
            <consortium name="The Broad Institute Genomics Platform"/>
            <consortium name="The Broad Institute Genome Sequencing Center for Infectious Disease"/>
            <person name="Wu L."/>
            <person name="Ma J."/>
        </authorList>
    </citation>
    <scope>NUCLEOTIDE SEQUENCE [LARGE SCALE GENOMIC DNA]</scope>
    <source>
        <strain evidence="2 3">JCM 12389</strain>
    </source>
</reference>
<feature type="transmembrane region" description="Helical" evidence="1">
    <location>
        <begin position="37"/>
        <end position="55"/>
    </location>
</feature>
<dbReference type="RefSeq" id="WP_343841687.1">
    <property type="nucleotide sequence ID" value="NZ_BAAADO010000005.1"/>
</dbReference>
<comment type="caution">
    <text evidence="2">The sequence shown here is derived from an EMBL/GenBank/DDBJ whole genome shotgun (WGS) entry which is preliminary data.</text>
</comment>
<proteinExistence type="predicted"/>
<protein>
    <recommendedName>
        <fullName evidence="4">Phage holin family protein</fullName>
    </recommendedName>
</protein>
<name>A0ABN1BG83_9BACI</name>
<evidence type="ECO:0000313" key="3">
    <source>
        <dbReference type="Proteomes" id="UP001500880"/>
    </source>
</evidence>
<organism evidence="2 3">
    <name type="scientific">Salinibacillus aidingensis</name>
    <dbReference type="NCBI Taxonomy" id="237684"/>
    <lineage>
        <taxon>Bacteria</taxon>
        <taxon>Bacillati</taxon>
        <taxon>Bacillota</taxon>
        <taxon>Bacilli</taxon>
        <taxon>Bacillales</taxon>
        <taxon>Bacillaceae</taxon>
        <taxon>Salinibacillus</taxon>
    </lineage>
</organism>
<feature type="transmembrane region" description="Helical" evidence="1">
    <location>
        <begin position="62"/>
        <end position="85"/>
    </location>
</feature>
<feature type="transmembrane region" description="Helical" evidence="1">
    <location>
        <begin position="7"/>
        <end position="31"/>
    </location>
</feature>
<gene>
    <name evidence="2" type="ORF">GCM10008986_25290</name>
</gene>
<keyword evidence="1" id="KW-1133">Transmembrane helix</keyword>